<feature type="compositionally biased region" description="Basic residues" evidence="2">
    <location>
        <begin position="19"/>
        <end position="37"/>
    </location>
</feature>
<keyword evidence="3" id="KW-0812">Transmembrane</keyword>
<dbReference type="PANTHER" id="PTHR43725">
    <property type="entry name" value="UDP-GLUCOSE 4-EPIMERASE"/>
    <property type="match status" value="1"/>
</dbReference>
<dbReference type="Pfam" id="PF01370">
    <property type="entry name" value="Epimerase"/>
    <property type="match status" value="1"/>
</dbReference>
<evidence type="ECO:0000313" key="5">
    <source>
        <dbReference type="EMBL" id="HIF36974.1"/>
    </source>
</evidence>
<feature type="transmembrane region" description="Helical" evidence="3">
    <location>
        <begin position="648"/>
        <end position="669"/>
    </location>
</feature>
<dbReference type="Gene3D" id="3.90.25.10">
    <property type="entry name" value="UDP-galactose 4-epimerase, domain 1"/>
    <property type="match status" value="1"/>
</dbReference>
<dbReference type="Proteomes" id="UP000585802">
    <property type="component" value="Unassembled WGS sequence"/>
</dbReference>
<dbReference type="PANTHER" id="PTHR43725:SF53">
    <property type="entry name" value="UDP-ARABINOSE 4-EPIMERASE 1"/>
    <property type="match status" value="1"/>
</dbReference>
<dbReference type="SUPFAM" id="SSF141571">
    <property type="entry name" value="Pentapeptide repeat-like"/>
    <property type="match status" value="1"/>
</dbReference>
<sequence length="1098" mass="120483">MVRKKAKKEEAKKPDKAAKVQKKSTKDKKNSKSKTKKMTLEEEGKGRLVVSQTEKDEIDAVIDTFWAFVNKVKKAPKHLMIMGIFIALIGATFSGWAQELAGLEEDGLWYAITETDDELKLNPNGMFPAYSPGDEIRIEGAITEIEYFGALDDCSEVSASKPELCEKYPLIHEDLGIIETDSYTKLQLQNTDYLFPSHINSEFNENELDINFASGEKYIPKGDENGVVPLGLYFENENVSAAVFTDVVFENMLFSNVDFTDTFFVDCVFNQVSFYNVTFTKSVFSNSSFDIVLFNNVSIDSSRFENSDLNHFLVKQSKFNNTNFDNTHIQASKWSYSSLENGVFQRSSMDIVIFRSLTVNDFIVYSSTIKNNIDAPETANFDFTRIKLDEHEIRISGNVESQYAVGAEIYLSKTKVNIGGEGAGTAGEQGGWLEGSVEGDGFRTSLNGNISYNLDHEFLSVKAENIKLTFWWNILFDSIAFLGFGVLIYAVGGQDTVFGLLKFFSPFIMTGGFFALMWVGMSQRDFLILSQLMLVYFVPPFGKGTVIPGGIVAGIDPWVLAVATAFVDIAVGVFLTWNFDLAKKIPFIGSGITRVQRKGEDMLKSLPWLERASFIGIVVFVMFPFQGSGAVGGTILGRAIGLSPNKNLGAVAIGAISGSFLLSASIVYGLGVLAILAPIQVAVAVLFIGFLIAIIFMYQHWADISMDEVTQTLGLHREGIIGAPLTAAGEMVGTAGGTVLRVAGDTGKGVVTVVDNTGKMITKTSGDIVGGFLGTFTEDKYDFVDPNKATELDSGVLVSMPSDSKGSIVVTGGAGFIGSHLVDRLVKRDERVIVLDNFSSGKLEFLYDSVEKITLIDVDLLKDDFEEYLKGAKIVYHLAANPEVQLGITEPEVMQEQNVDVTEKVLEAMKNVGCNRIVFTSTSTVYGDAKKIPTPETASLKPISAYGSSKLDAENLIEKYCEEHNFRGVSYRFANCVGPRSNHGVTYDFVNKLKDNSKELEILGDGKQHKSYFHVEDCISAMLAKAPAELCSKGEFVALNVGSKDAIDVVTLANEVCKALKLKDVNYKFTGGVDGGRGWKGDVKKMRLDIKKLKSHGW</sequence>
<feature type="transmembrane region" description="Helical" evidence="3">
    <location>
        <begin position="558"/>
        <end position="577"/>
    </location>
</feature>
<proteinExistence type="inferred from homology"/>
<evidence type="ECO:0000256" key="2">
    <source>
        <dbReference type="SAM" id="MobiDB-lite"/>
    </source>
</evidence>
<dbReference type="Gene3D" id="2.160.20.80">
    <property type="entry name" value="E3 ubiquitin-protein ligase SopA"/>
    <property type="match status" value="1"/>
</dbReference>
<feature type="region of interest" description="Disordered" evidence="2">
    <location>
        <begin position="1"/>
        <end position="46"/>
    </location>
</feature>
<evidence type="ECO:0000256" key="1">
    <source>
        <dbReference type="ARBA" id="ARBA00007637"/>
    </source>
</evidence>
<dbReference type="EMBL" id="DUCX01000015">
    <property type="protein sequence ID" value="HIF36974.1"/>
    <property type="molecule type" value="Genomic_DNA"/>
</dbReference>
<comment type="similarity">
    <text evidence="1">Belongs to the NAD(P)-dependent epimerase/dehydratase family.</text>
</comment>
<feature type="transmembrane region" description="Helical" evidence="3">
    <location>
        <begin position="675"/>
        <end position="698"/>
    </location>
</feature>
<feature type="non-terminal residue" evidence="5">
    <location>
        <position position="1098"/>
    </location>
</feature>
<gene>
    <name evidence="5" type="ORF">EYQ70_00920</name>
</gene>
<feature type="domain" description="NAD-dependent epimerase/dehydratase" evidence="4">
    <location>
        <begin position="808"/>
        <end position="1024"/>
    </location>
</feature>
<dbReference type="AlphaFoldDB" id="A0A7J4GT49"/>
<organism evidence="5 6">
    <name type="scientific">Marine Group III euryarchaeote</name>
    <dbReference type="NCBI Taxonomy" id="2173149"/>
    <lineage>
        <taxon>Archaea</taxon>
        <taxon>Methanobacteriati</taxon>
        <taxon>Thermoplasmatota</taxon>
        <taxon>Thermoplasmata</taxon>
        <taxon>Candidatus Thermoprofundales</taxon>
    </lineage>
</organism>
<feature type="transmembrane region" description="Helical" evidence="3">
    <location>
        <begin position="526"/>
        <end position="546"/>
    </location>
</feature>
<dbReference type="Pfam" id="PF06695">
    <property type="entry name" value="Sm_multidrug_ex"/>
    <property type="match status" value="1"/>
</dbReference>
<name>A0A7J4GT49_9ARCH</name>
<keyword evidence="3" id="KW-1133">Transmembrane helix</keyword>
<keyword evidence="3" id="KW-0472">Membrane</keyword>
<feature type="transmembrane region" description="Helical" evidence="3">
    <location>
        <begin position="470"/>
        <end position="491"/>
    </location>
</feature>
<evidence type="ECO:0000259" key="4">
    <source>
        <dbReference type="Pfam" id="PF01370"/>
    </source>
</evidence>
<feature type="transmembrane region" description="Helical" evidence="3">
    <location>
        <begin position="503"/>
        <end position="520"/>
    </location>
</feature>
<accession>A0A7J4GT49</accession>
<protein>
    <submittedName>
        <fullName evidence="5">NAD-dependent epimerase/dehydratase family protein</fullName>
    </submittedName>
</protein>
<feature type="transmembrane region" description="Helical" evidence="3">
    <location>
        <begin position="612"/>
        <end position="636"/>
    </location>
</feature>
<evidence type="ECO:0000256" key="3">
    <source>
        <dbReference type="SAM" id="Phobius"/>
    </source>
</evidence>
<evidence type="ECO:0000313" key="6">
    <source>
        <dbReference type="Proteomes" id="UP000585802"/>
    </source>
</evidence>
<comment type="caution">
    <text evidence="5">The sequence shown here is derived from an EMBL/GenBank/DDBJ whole genome shotgun (WGS) entry which is preliminary data.</text>
</comment>
<dbReference type="InterPro" id="IPR009577">
    <property type="entry name" value="Sm_multidrug_ex"/>
</dbReference>
<dbReference type="InterPro" id="IPR001509">
    <property type="entry name" value="Epimerase_deHydtase"/>
</dbReference>
<feature type="transmembrane region" description="Helical" evidence="3">
    <location>
        <begin position="79"/>
        <end position="97"/>
    </location>
</feature>
<reference evidence="6" key="1">
    <citation type="journal article" date="2019" name="bioRxiv">
        <title>Genome diversification in globally distributed novel marine Proteobacteria is linked to environmental adaptation.</title>
        <authorList>
            <person name="Zhou Z."/>
            <person name="Tran P.Q."/>
            <person name="Kieft K."/>
            <person name="Anantharaman K."/>
        </authorList>
    </citation>
    <scope>NUCLEOTIDE SEQUENCE [LARGE SCALE GENOMIC DNA]</scope>
</reference>
<dbReference type="SUPFAM" id="SSF51735">
    <property type="entry name" value="NAD(P)-binding Rossmann-fold domains"/>
    <property type="match status" value="1"/>
</dbReference>
<dbReference type="InterPro" id="IPR036291">
    <property type="entry name" value="NAD(P)-bd_dom_sf"/>
</dbReference>
<dbReference type="Gene3D" id="3.40.50.720">
    <property type="entry name" value="NAD(P)-binding Rossmann-like Domain"/>
    <property type="match status" value="1"/>
</dbReference>
<feature type="compositionally biased region" description="Basic and acidic residues" evidence="2">
    <location>
        <begin position="7"/>
        <end position="18"/>
    </location>
</feature>